<evidence type="ECO:0000259" key="2">
    <source>
        <dbReference type="Pfam" id="PF13193"/>
    </source>
</evidence>
<dbReference type="GO" id="GO:0016874">
    <property type="term" value="F:ligase activity"/>
    <property type="evidence" value="ECO:0007669"/>
    <property type="project" value="UniProtKB-KW"/>
</dbReference>
<dbReference type="Gene3D" id="3.30.300.30">
    <property type="match status" value="1"/>
</dbReference>
<dbReference type="Pfam" id="PF13193">
    <property type="entry name" value="AMP-binding_C"/>
    <property type="match status" value="1"/>
</dbReference>
<dbReference type="PANTHER" id="PTHR43201:SF32">
    <property type="entry name" value="2-SUCCINYLBENZOATE--COA LIGASE, CHLOROPLASTIC_PEROXISOMAL"/>
    <property type="match status" value="1"/>
</dbReference>
<name>A0ABT0CB59_THEVL</name>
<organism evidence="3 4">
    <name type="scientific">Thermostichus vulcanus str. 'Rupite'</name>
    <dbReference type="NCBI Taxonomy" id="2813851"/>
    <lineage>
        <taxon>Bacteria</taxon>
        <taxon>Bacillati</taxon>
        <taxon>Cyanobacteriota</taxon>
        <taxon>Cyanophyceae</taxon>
        <taxon>Thermostichales</taxon>
        <taxon>Thermostichaceae</taxon>
        <taxon>Thermostichus</taxon>
    </lineage>
</organism>
<evidence type="ECO:0000313" key="3">
    <source>
        <dbReference type="EMBL" id="MCJ2542954.1"/>
    </source>
</evidence>
<dbReference type="EMBL" id="JAFIRA010000018">
    <property type="protein sequence ID" value="MCJ2542954.1"/>
    <property type="molecule type" value="Genomic_DNA"/>
</dbReference>
<feature type="domain" description="AMP-dependent synthetase/ligase" evidence="1">
    <location>
        <begin position="112"/>
        <end position="317"/>
    </location>
</feature>
<comment type="caution">
    <text evidence="3">The sequence shown here is derived from an EMBL/GenBank/DDBJ whole genome shotgun (WGS) entry which is preliminary data.</text>
</comment>
<reference evidence="3" key="1">
    <citation type="submission" date="2021-02" db="EMBL/GenBank/DDBJ databases">
        <title>The CRISPR/cas machinery reduction and long-range gene transfer in the hot spring cyanobacterium Synechococcus.</title>
        <authorList>
            <person name="Dvorak P."/>
            <person name="Jahodarova E."/>
            <person name="Hasler P."/>
            <person name="Poulickova A."/>
        </authorList>
    </citation>
    <scope>NUCLEOTIDE SEQUENCE</scope>
    <source>
        <strain evidence="3">Rupite</strain>
    </source>
</reference>
<keyword evidence="3" id="KW-0436">Ligase</keyword>
<dbReference type="Pfam" id="PF00501">
    <property type="entry name" value="AMP-binding"/>
    <property type="match status" value="1"/>
</dbReference>
<sequence length="480" mass="53291">MRENPVLILERGSRFLTERLFLLEAQLRPLADGKVPLLLAESDPIRVWATLLTCQRLGIPLFLGNPTWGEREWGQALQQMGCGWSWRRGQLQPHPSASVNQPLRELLKALSTPDFPPICIPTGGSSGHLKWAIHSWATLAASAKAHQQHFAVGPVHSYCVLPLYHVSGLMQAVRSWLSGGQWVLWNWKSLAGAERWETPLPGSFLSLVPTQLQRLLLQAHPAVLEVLRQFRAVLVGGGPTWPSLREQARQQQIPVALTYGMTETASQVCTSFPEAFWGGDDSLGRPLPHAKLQIQRTARDPVGPIHLWAESLALGYYPHLWNREQGWIPGDWGYFDEQGSLHWLGRADDLILTGGEKVLAAEVEGEIRATGWVEDVCVLGLPDAEWGQQVVAIIVPAPGIPSDPGDLKHQLNRHLSAQLSGYKRPKQWLCCDGIPRTPQGKVNRPHLQQWAMQALGIPVSANFKTPEPRLSAKVSGDKYD</sequence>
<accession>A0ABT0CB59</accession>
<evidence type="ECO:0000259" key="1">
    <source>
        <dbReference type="Pfam" id="PF00501"/>
    </source>
</evidence>
<dbReference type="InterPro" id="IPR025110">
    <property type="entry name" value="AMP-bd_C"/>
</dbReference>
<proteinExistence type="predicted"/>
<dbReference type="InterPro" id="IPR000873">
    <property type="entry name" value="AMP-dep_synth/lig_dom"/>
</dbReference>
<keyword evidence="4" id="KW-1185">Reference proteome</keyword>
<evidence type="ECO:0000313" key="4">
    <source>
        <dbReference type="Proteomes" id="UP000830835"/>
    </source>
</evidence>
<dbReference type="Proteomes" id="UP000830835">
    <property type="component" value="Unassembled WGS sequence"/>
</dbReference>
<dbReference type="InterPro" id="IPR042099">
    <property type="entry name" value="ANL_N_sf"/>
</dbReference>
<protein>
    <submittedName>
        <fullName evidence="3">2-succinylbenzoate--CoA ligase</fullName>
    </submittedName>
</protein>
<dbReference type="InterPro" id="IPR045851">
    <property type="entry name" value="AMP-bd_C_sf"/>
</dbReference>
<gene>
    <name evidence="3" type="ORF">JX360_08555</name>
</gene>
<dbReference type="SUPFAM" id="SSF56801">
    <property type="entry name" value="Acetyl-CoA synthetase-like"/>
    <property type="match status" value="1"/>
</dbReference>
<feature type="domain" description="AMP-binding enzyme C-terminal" evidence="2">
    <location>
        <begin position="362"/>
        <end position="441"/>
    </location>
</feature>
<dbReference type="Gene3D" id="3.40.50.12780">
    <property type="entry name" value="N-terminal domain of ligase-like"/>
    <property type="match status" value="1"/>
</dbReference>
<dbReference type="PANTHER" id="PTHR43201">
    <property type="entry name" value="ACYL-COA SYNTHETASE"/>
    <property type="match status" value="1"/>
</dbReference>